<dbReference type="PANTHER" id="PTHR43900">
    <property type="entry name" value="GLUTATHIONE S-TRANSFERASE RHO"/>
    <property type="match status" value="1"/>
</dbReference>
<dbReference type="EC" id="2.5.1.18" evidence="3"/>
<dbReference type="Gene3D" id="3.40.30.10">
    <property type="entry name" value="Glutaredoxin"/>
    <property type="match status" value="1"/>
</dbReference>
<comment type="similarity">
    <text evidence="2">Belongs to the GST superfamily. Phi family.</text>
</comment>
<evidence type="ECO:0000256" key="1">
    <source>
        <dbReference type="ARBA" id="ARBA00004514"/>
    </source>
</evidence>
<dbReference type="SFLD" id="SFLDG01154">
    <property type="entry name" value="Main.5:_Phi-like"/>
    <property type="match status" value="1"/>
</dbReference>
<comment type="catalytic activity">
    <reaction evidence="7">
        <text>RX + glutathione = an S-substituted glutathione + a halide anion + H(+)</text>
        <dbReference type="Rhea" id="RHEA:16437"/>
        <dbReference type="ChEBI" id="CHEBI:15378"/>
        <dbReference type="ChEBI" id="CHEBI:16042"/>
        <dbReference type="ChEBI" id="CHEBI:17792"/>
        <dbReference type="ChEBI" id="CHEBI:57925"/>
        <dbReference type="ChEBI" id="CHEBI:90779"/>
        <dbReference type="EC" id="2.5.1.18"/>
    </reaction>
</comment>
<dbReference type="InterPro" id="IPR004046">
    <property type="entry name" value="GST_C"/>
</dbReference>
<dbReference type="GeneID" id="110761758"/>
<evidence type="ECO:0000256" key="7">
    <source>
        <dbReference type="ARBA" id="ARBA00047960"/>
    </source>
</evidence>
<dbReference type="GO" id="GO:0004364">
    <property type="term" value="F:glutathione transferase activity"/>
    <property type="evidence" value="ECO:0007669"/>
    <property type="project" value="UniProtKB-EC"/>
</dbReference>
<dbReference type="PROSITE" id="PS50405">
    <property type="entry name" value="GST_CTER"/>
    <property type="match status" value="1"/>
</dbReference>
<dbReference type="SFLD" id="SFLDG00358">
    <property type="entry name" value="Main_(cytGST)"/>
    <property type="match status" value="1"/>
</dbReference>
<evidence type="ECO:0000256" key="5">
    <source>
        <dbReference type="ARBA" id="ARBA00022575"/>
    </source>
</evidence>
<evidence type="ECO:0000313" key="11">
    <source>
        <dbReference type="RefSeq" id="XP_021820009.1"/>
    </source>
</evidence>
<keyword evidence="10" id="KW-1185">Reference proteome</keyword>
<keyword evidence="5" id="KW-0216">Detoxification</keyword>
<dbReference type="KEGG" id="pavi:110761758"/>
<dbReference type="SUPFAM" id="SSF52833">
    <property type="entry name" value="Thioredoxin-like"/>
    <property type="match status" value="1"/>
</dbReference>
<dbReference type="InterPro" id="IPR036249">
    <property type="entry name" value="Thioredoxin-like_sf"/>
</dbReference>
<evidence type="ECO:0000256" key="2">
    <source>
        <dbReference type="ARBA" id="ARBA00010128"/>
    </source>
</evidence>
<dbReference type="PANTHER" id="PTHR43900:SF47">
    <property type="entry name" value="GLUTATHIONE S-TRANSFERASE F6-RELATED"/>
    <property type="match status" value="1"/>
</dbReference>
<dbReference type="CDD" id="cd03187">
    <property type="entry name" value="GST_C_Phi"/>
    <property type="match status" value="1"/>
</dbReference>
<name>A0A6P5SUT0_PRUAV</name>
<dbReference type="SUPFAM" id="SSF47616">
    <property type="entry name" value="GST C-terminal domain-like"/>
    <property type="match status" value="1"/>
</dbReference>
<accession>A0A6P5SUT0</accession>
<dbReference type="InterPro" id="IPR004045">
    <property type="entry name" value="Glutathione_S-Trfase_N"/>
</dbReference>
<dbReference type="InterPro" id="IPR040079">
    <property type="entry name" value="Glutathione_S-Trfase"/>
</dbReference>
<keyword evidence="4" id="KW-0963">Cytoplasm</keyword>
<dbReference type="InterPro" id="IPR036282">
    <property type="entry name" value="Glutathione-S-Trfase_C_sf"/>
</dbReference>
<feature type="domain" description="GST C-terminal" evidence="9">
    <location>
        <begin position="130"/>
        <end position="253"/>
    </location>
</feature>
<dbReference type="InterPro" id="IPR034347">
    <property type="entry name" value="GST_Phi_C"/>
</dbReference>
<dbReference type="InterPro" id="IPR010987">
    <property type="entry name" value="Glutathione-S-Trfase_C-like"/>
</dbReference>
<protein>
    <recommendedName>
        <fullName evidence="3">glutathione transferase</fullName>
        <ecNumber evidence="3">2.5.1.18</ecNumber>
    </recommendedName>
</protein>
<evidence type="ECO:0000313" key="10">
    <source>
        <dbReference type="Proteomes" id="UP000515124"/>
    </source>
</evidence>
<dbReference type="PROSITE" id="PS50404">
    <property type="entry name" value="GST_NTER"/>
    <property type="match status" value="1"/>
</dbReference>
<dbReference type="Proteomes" id="UP000515124">
    <property type="component" value="Unplaced"/>
</dbReference>
<dbReference type="GO" id="GO:0006749">
    <property type="term" value="P:glutathione metabolic process"/>
    <property type="evidence" value="ECO:0007669"/>
    <property type="project" value="TreeGrafter"/>
</dbReference>
<dbReference type="FunFam" id="1.20.1050.10:FF:000004">
    <property type="entry name" value="Glutathione S-transferase F2"/>
    <property type="match status" value="1"/>
</dbReference>
<comment type="subcellular location">
    <subcellularLocation>
        <location evidence="1">Cytoplasm</location>
        <location evidence="1">Cytosol</location>
    </subcellularLocation>
</comment>
<dbReference type="Pfam" id="PF00043">
    <property type="entry name" value="GST_C"/>
    <property type="match status" value="1"/>
</dbReference>
<gene>
    <name evidence="11" type="primary">LOC110761758</name>
</gene>
<feature type="domain" description="GST N-terminal" evidence="8">
    <location>
        <begin position="42"/>
        <end position="123"/>
    </location>
</feature>
<evidence type="ECO:0000256" key="3">
    <source>
        <dbReference type="ARBA" id="ARBA00012452"/>
    </source>
</evidence>
<dbReference type="RefSeq" id="XP_021820009.1">
    <property type="nucleotide sequence ID" value="XM_021964317.1"/>
</dbReference>
<dbReference type="GO" id="GO:0043295">
    <property type="term" value="F:glutathione binding"/>
    <property type="evidence" value="ECO:0007669"/>
    <property type="project" value="TreeGrafter"/>
</dbReference>
<dbReference type="GO" id="GO:0009407">
    <property type="term" value="P:toxin catabolic process"/>
    <property type="evidence" value="ECO:0007669"/>
    <property type="project" value="UniProtKB-ARBA"/>
</dbReference>
<dbReference type="SFLD" id="SFLDS00019">
    <property type="entry name" value="Glutathione_Transferase_(cytos"/>
    <property type="match status" value="1"/>
</dbReference>
<evidence type="ECO:0000256" key="4">
    <source>
        <dbReference type="ARBA" id="ARBA00022490"/>
    </source>
</evidence>
<dbReference type="AlphaFoldDB" id="A0A6P5SUT0"/>
<dbReference type="CDD" id="cd03053">
    <property type="entry name" value="GST_N_Phi"/>
    <property type="match status" value="1"/>
</dbReference>
<dbReference type="FunFam" id="3.40.30.10:FF:000016">
    <property type="entry name" value="Glutathione S-transferase F2"/>
    <property type="match status" value="1"/>
</dbReference>
<proteinExistence type="inferred from homology"/>
<organism evidence="10 11">
    <name type="scientific">Prunus avium</name>
    <name type="common">Cherry</name>
    <name type="synonym">Cerasus avium</name>
    <dbReference type="NCBI Taxonomy" id="42229"/>
    <lineage>
        <taxon>Eukaryota</taxon>
        <taxon>Viridiplantae</taxon>
        <taxon>Streptophyta</taxon>
        <taxon>Embryophyta</taxon>
        <taxon>Tracheophyta</taxon>
        <taxon>Spermatophyta</taxon>
        <taxon>Magnoliopsida</taxon>
        <taxon>eudicotyledons</taxon>
        <taxon>Gunneridae</taxon>
        <taxon>Pentapetalae</taxon>
        <taxon>rosids</taxon>
        <taxon>fabids</taxon>
        <taxon>Rosales</taxon>
        <taxon>Rosaceae</taxon>
        <taxon>Amygdaloideae</taxon>
        <taxon>Amygdaleae</taxon>
        <taxon>Prunus</taxon>
    </lineage>
</organism>
<evidence type="ECO:0000259" key="9">
    <source>
        <dbReference type="PROSITE" id="PS50405"/>
    </source>
</evidence>
<sequence>MIPPSSSYLINISLGLPYHKVQITTHLLLNFLLVPNHNTVMATIKVYGSTFSTAAMRVFAALYEKDIEFELVPVDMRAGEHKKAPFISLNPFGQVPAFEDGNLKLFESRAITQYIAHEYFDKGTQLVIRDSKKMAILSVWTEVEGQKFDPAASKLTWELGIKPLLGKPTDSAVVEEYEAKLAAVLDVYEARLAQSKYLGGDSFTLADLHHLPTINYLMGTQSKKLFESRPHVSAWVADITARPAWNKVIAMRS</sequence>
<evidence type="ECO:0000256" key="6">
    <source>
        <dbReference type="ARBA" id="ARBA00022679"/>
    </source>
</evidence>
<dbReference type="Pfam" id="PF02798">
    <property type="entry name" value="GST_N"/>
    <property type="match status" value="1"/>
</dbReference>
<dbReference type="GO" id="GO:0005829">
    <property type="term" value="C:cytosol"/>
    <property type="evidence" value="ECO:0007669"/>
    <property type="project" value="UniProtKB-SubCell"/>
</dbReference>
<evidence type="ECO:0000259" key="8">
    <source>
        <dbReference type="PROSITE" id="PS50404"/>
    </source>
</evidence>
<reference evidence="11" key="1">
    <citation type="submission" date="2025-08" db="UniProtKB">
        <authorList>
            <consortium name="RefSeq"/>
        </authorList>
    </citation>
    <scope>IDENTIFICATION</scope>
</reference>
<keyword evidence="6" id="KW-0808">Transferase</keyword>
<dbReference type="Gene3D" id="1.20.1050.10">
    <property type="match status" value="1"/>
</dbReference>